<dbReference type="PROSITE" id="PS51352">
    <property type="entry name" value="THIOREDOXIN_2"/>
    <property type="match status" value="1"/>
</dbReference>
<comment type="caution">
    <text evidence="2">The sequence shown here is derived from an EMBL/GenBank/DDBJ whole genome shotgun (WGS) entry which is preliminary data.</text>
</comment>
<gene>
    <name evidence="2" type="ORF">CKO43_10940</name>
</gene>
<keyword evidence="3" id="KW-1185">Reference proteome</keyword>
<dbReference type="RefSeq" id="WP_200378670.1">
    <property type="nucleotide sequence ID" value="NZ_NRRU01000035.1"/>
</dbReference>
<evidence type="ECO:0000313" key="2">
    <source>
        <dbReference type="EMBL" id="MBK1713294.1"/>
    </source>
</evidence>
<dbReference type="InterPro" id="IPR013766">
    <property type="entry name" value="Thioredoxin_domain"/>
</dbReference>
<dbReference type="EMBL" id="NRRU01000035">
    <property type="protein sequence ID" value="MBK1713294.1"/>
    <property type="molecule type" value="Genomic_DNA"/>
</dbReference>
<dbReference type="Gene3D" id="3.40.30.10">
    <property type="entry name" value="Glutaredoxin"/>
    <property type="match status" value="1"/>
</dbReference>
<dbReference type="Proteomes" id="UP001041814">
    <property type="component" value="Unassembled WGS sequence"/>
</dbReference>
<organism evidence="2 3">
    <name type="scientific">Rubrivivax gelatinosus</name>
    <name type="common">Rhodocyclus gelatinosus</name>
    <name type="synonym">Rhodopseudomonas gelatinosa</name>
    <dbReference type="NCBI Taxonomy" id="28068"/>
    <lineage>
        <taxon>Bacteria</taxon>
        <taxon>Pseudomonadati</taxon>
        <taxon>Pseudomonadota</taxon>
        <taxon>Betaproteobacteria</taxon>
        <taxon>Burkholderiales</taxon>
        <taxon>Sphaerotilaceae</taxon>
        <taxon>Rubrivivax</taxon>
    </lineage>
</organism>
<evidence type="ECO:0000313" key="3">
    <source>
        <dbReference type="Proteomes" id="UP001041814"/>
    </source>
</evidence>
<dbReference type="SUPFAM" id="SSF52833">
    <property type="entry name" value="Thioredoxin-like"/>
    <property type="match status" value="1"/>
</dbReference>
<dbReference type="Pfam" id="PF00085">
    <property type="entry name" value="Thioredoxin"/>
    <property type="match status" value="1"/>
</dbReference>
<sequence length="108" mass="11675">MDSLPPDREPTRAEVDAFDGPLVLEFGTGWCPHCLGAQPLIAAARAGYPAITHRKIEDGRGQPLGRSFAVKLWPTLVFINRGQEVARVVRPQDGAELERAFQALAAAA</sequence>
<evidence type="ECO:0000259" key="1">
    <source>
        <dbReference type="PROSITE" id="PS51352"/>
    </source>
</evidence>
<protein>
    <submittedName>
        <fullName evidence="2">Thiol reductase thioredoxin</fullName>
    </submittedName>
</protein>
<reference evidence="2" key="2">
    <citation type="journal article" date="2020" name="Microorganisms">
        <title>Osmotic Adaptation and Compatible Solute Biosynthesis of Phototrophic Bacteria as Revealed from Genome Analyses.</title>
        <authorList>
            <person name="Imhoff J.F."/>
            <person name="Rahn T."/>
            <person name="Kunzel S."/>
            <person name="Keller A."/>
            <person name="Neulinger S.C."/>
        </authorList>
    </citation>
    <scope>NUCLEOTIDE SEQUENCE</scope>
    <source>
        <strain evidence="2">IM 151</strain>
    </source>
</reference>
<reference evidence="2" key="1">
    <citation type="submission" date="2017-08" db="EMBL/GenBank/DDBJ databases">
        <authorList>
            <person name="Imhoff J.F."/>
            <person name="Rahn T."/>
            <person name="Kuenzel S."/>
            <person name="Neulinger S.C."/>
        </authorList>
    </citation>
    <scope>NUCLEOTIDE SEQUENCE</scope>
    <source>
        <strain evidence="2">IM 151</strain>
    </source>
</reference>
<feature type="domain" description="Thioredoxin" evidence="1">
    <location>
        <begin position="1"/>
        <end position="106"/>
    </location>
</feature>
<accession>A0ABS1DUF4</accession>
<name>A0ABS1DUF4_RUBGE</name>
<dbReference type="InterPro" id="IPR036249">
    <property type="entry name" value="Thioredoxin-like_sf"/>
</dbReference>
<dbReference type="CDD" id="cd02947">
    <property type="entry name" value="TRX_family"/>
    <property type="match status" value="1"/>
</dbReference>
<proteinExistence type="predicted"/>